<name>A0A1I9SAE7_9CAUD</name>
<protein>
    <submittedName>
        <fullName evidence="1">Uncharacterized protein</fullName>
    </submittedName>
</protein>
<accession>A0A1I9SAE7</accession>
<dbReference type="Proteomes" id="UP000224902">
    <property type="component" value="Segment"/>
</dbReference>
<keyword evidence="2" id="KW-1185">Reference proteome</keyword>
<proteinExistence type="predicted"/>
<organism evidence="1 2">
    <name type="scientific">Rhodococcus phage Weasels2</name>
    <dbReference type="NCBI Taxonomy" id="1897437"/>
    <lineage>
        <taxon>Viruses</taxon>
        <taxon>Duplodnaviria</taxon>
        <taxon>Heunggongvirae</taxon>
        <taxon>Uroviricota</taxon>
        <taxon>Caudoviricetes</taxon>
        <taxon>Weaselvirus</taxon>
        <taxon>Weaselvirus weasel</taxon>
    </lineage>
</organism>
<evidence type="ECO:0000313" key="2">
    <source>
        <dbReference type="Proteomes" id="UP000224902"/>
    </source>
</evidence>
<reference evidence="2" key="1">
    <citation type="submission" date="2016-08" db="EMBL/GenBank/DDBJ databases">
        <authorList>
            <person name="Seilhamer J.J."/>
        </authorList>
    </citation>
    <scope>NUCLEOTIDE SEQUENCE [LARGE SCALE GENOMIC DNA]</scope>
</reference>
<evidence type="ECO:0000313" key="1">
    <source>
        <dbReference type="EMBL" id="AOZ63753.1"/>
    </source>
</evidence>
<sequence length="87" mass="10259">MPEKYLTLASRNRPWVDTSNLKRIVEANRFDRYGAHQRQIMMKVWVLNDKDDSYIYAGAIDLAYLPAKEDMDAFLKDFLKKVEDVES</sequence>
<dbReference type="EMBL" id="KX774321">
    <property type="protein sequence ID" value="AOZ63753.1"/>
    <property type="molecule type" value="Genomic_DNA"/>
</dbReference>
<gene>
    <name evidence="1" type="ORF">SEA_WEASELS2_174</name>
</gene>